<evidence type="ECO:0000313" key="2">
    <source>
        <dbReference type="EMBL" id="KAF6239616.1"/>
    </source>
</evidence>
<dbReference type="GeneID" id="59283836"/>
<dbReference type="InterPro" id="IPR002539">
    <property type="entry name" value="MaoC-like_dom"/>
</dbReference>
<proteinExistence type="predicted"/>
<dbReference type="PANTHER" id="PTHR13078">
    <property type="entry name" value="PEROXISOMAL MULTIFUNCTIONAL ENZYME TYPE 2-RELATED"/>
    <property type="match status" value="1"/>
</dbReference>
<comment type="caution">
    <text evidence="2">The sequence shown here is derived from an EMBL/GenBank/DDBJ whole genome shotgun (WGS) entry which is preliminary data.</text>
</comment>
<dbReference type="EMBL" id="JACCJC010000005">
    <property type="protein sequence ID" value="KAF6239616.1"/>
    <property type="molecule type" value="Genomic_DNA"/>
</dbReference>
<dbReference type="CDD" id="cd03448">
    <property type="entry name" value="HDE_HSD"/>
    <property type="match status" value="1"/>
</dbReference>
<sequence>MSGPGAGFEYPSQEVSWLKRDVLLFANSIGCTADELQFLYACLDKCHQRYLLTRPGTPSFFPDFSNIPCNTPYDNCHAHDSRDQLTNLPAFKHTDQEVIDFYARSAATPIPNVPKFDSRRVVDGQRSMKFLKPLPPTSVGKKFELRSKVLGVYDKGKVGTVIETETVLAEKGGDVYTKAVGSAFFVGQGNWGGPKGPSTVNYPPPEGKKSDAVHTLQTAKESAHLYRLNGDYNPLHATPEPGQEMGFGGAIMHGLFSWNSACHGLLQTLGGSDPANLREFEARFAAPVKPGDKLVTEAWRTGEVKDGWEEVRFITRVEGGKIVLSNGRALMHCTITKSKL</sequence>
<dbReference type="GO" id="GO:0005777">
    <property type="term" value="C:peroxisome"/>
    <property type="evidence" value="ECO:0007669"/>
    <property type="project" value="TreeGrafter"/>
</dbReference>
<dbReference type="GO" id="GO:0003857">
    <property type="term" value="F:(3S)-3-hydroxyacyl-CoA dehydrogenase (NAD+) activity"/>
    <property type="evidence" value="ECO:0007669"/>
    <property type="project" value="TreeGrafter"/>
</dbReference>
<organism evidence="2 3">
    <name type="scientific">Letharia columbiana</name>
    <dbReference type="NCBI Taxonomy" id="112416"/>
    <lineage>
        <taxon>Eukaryota</taxon>
        <taxon>Fungi</taxon>
        <taxon>Dikarya</taxon>
        <taxon>Ascomycota</taxon>
        <taxon>Pezizomycotina</taxon>
        <taxon>Lecanoromycetes</taxon>
        <taxon>OSLEUM clade</taxon>
        <taxon>Lecanoromycetidae</taxon>
        <taxon>Lecanorales</taxon>
        <taxon>Lecanorineae</taxon>
        <taxon>Parmeliaceae</taxon>
        <taxon>Letharia</taxon>
    </lineage>
</organism>
<dbReference type="Gene3D" id="3.10.129.10">
    <property type="entry name" value="Hotdog Thioesterase"/>
    <property type="match status" value="2"/>
</dbReference>
<dbReference type="GO" id="GO:0044594">
    <property type="term" value="F:17-beta-hydroxysteroid dehydrogenase (NAD+) activity"/>
    <property type="evidence" value="ECO:0007669"/>
    <property type="project" value="TreeGrafter"/>
</dbReference>
<dbReference type="RefSeq" id="XP_037168891.1">
    <property type="nucleotide sequence ID" value="XM_037304096.1"/>
</dbReference>
<gene>
    <name evidence="2" type="ORF">HO173_002162</name>
</gene>
<dbReference type="AlphaFoldDB" id="A0A8H6L8G1"/>
<dbReference type="InterPro" id="IPR029069">
    <property type="entry name" value="HotDog_dom_sf"/>
</dbReference>
<dbReference type="SUPFAM" id="SSF54637">
    <property type="entry name" value="Thioesterase/thiol ester dehydrase-isomerase"/>
    <property type="match status" value="2"/>
</dbReference>
<dbReference type="GO" id="GO:0004300">
    <property type="term" value="F:enoyl-CoA hydratase activity"/>
    <property type="evidence" value="ECO:0007669"/>
    <property type="project" value="TreeGrafter"/>
</dbReference>
<evidence type="ECO:0000313" key="3">
    <source>
        <dbReference type="Proteomes" id="UP000578531"/>
    </source>
</evidence>
<name>A0A8H6L8G1_9LECA</name>
<evidence type="ECO:0000259" key="1">
    <source>
        <dbReference type="Pfam" id="PF01575"/>
    </source>
</evidence>
<dbReference type="Pfam" id="PF01575">
    <property type="entry name" value="MaoC_dehydratas"/>
    <property type="match status" value="1"/>
</dbReference>
<protein>
    <recommendedName>
        <fullName evidence="1">MaoC-like domain-containing protein</fullName>
    </recommendedName>
</protein>
<dbReference type="OrthoDB" id="60204at2759"/>
<dbReference type="PANTHER" id="PTHR13078:SF57">
    <property type="entry name" value="DEHYDRATASE, PUTATIVE (AFU_ORTHOLOGUE AFUA_5G00640)-RELATED"/>
    <property type="match status" value="1"/>
</dbReference>
<accession>A0A8H6L8G1</accession>
<reference evidence="2 3" key="1">
    <citation type="journal article" date="2020" name="Genomics">
        <title>Complete, high-quality genomes from long-read metagenomic sequencing of two wolf lichen thalli reveals enigmatic genome architecture.</title>
        <authorList>
            <person name="McKenzie S.K."/>
            <person name="Walston R.F."/>
            <person name="Allen J.L."/>
        </authorList>
    </citation>
    <scope>NUCLEOTIDE SEQUENCE [LARGE SCALE GENOMIC DNA]</scope>
    <source>
        <strain evidence="2">WasteWater2</strain>
    </source>
</reference>
<keyword evidence="3" id="KW-1185">Reference proteome</keyword>
<dbReference type="Proteomes" id="UP000578531">
    <property type="component" value="Unassembled WGS sequence"/>
</dbReference>
<dbReference type="GO" id="GO:0006635">
    <property type="term" value="P:fatty acid beta-oxidation"/>
    <property type="evidence" value="ECO:0007669"/>
    <property type="project" value="TreeGrafter"/>
</dbReference>
<feature type="domain" description="MaoC-like" evidence="1">
    <location>
        <begin position="206"/>
        <end position="314"/>
    </location>
</feature>